<dbReference type="GO" id="GO:0000166">
    <property type="term" value="F:nucleotide binding"/>
    <property type="evidence" value="ECO:0007669"/>
    <property type="project" value="UniProtKB-KW"/>
</dbReference>
<evidence type="ECO:0000259" key="7">
    <source>
        <dbReference type="Pfam" id="PF18052"/>
    </source>
</evidence>
<dbReference type="PANTHER" id="PTHR33377">
    <property type="entry name" value="OS10G0134700 PROTEIN-RELATED"/>
    <property type="match status" value="1"/>
</dbReference>
<keyword evidence="2" id="KW-0433">Leucine-rich repeat</keyword>
<dbReference type="AlphaFoldDB" id="A0AAV5D6Y8"/>
<sequence>MDALLSAVASDLIGRLVSFLIGKYQERGGTDSNDVTLRLQRALLRARVVVEEAEGRQITNRAMLQQLNQLRQQLFRAAYALEAFRWRATNHSRSRRSHAMVSRSPSQTSPAPSKDTSNVLPVMVETLEATLGDMREFVVLLNSCPRLTKQPYSAYLFVERCMFGRQMEKEEVIGFLLKPSKELDVLPIIGPREVGKRTLVEHVCLDERVHERFTEIHRLRSDELDLDSHDENHLSLFDFTARSLMVIDIIDDDTDAEESWRRFHSAIRHRAHNGIKIIIISRTEAHSTLGTVPPLRLRALCREEFWYFFKALAFGAVDPNEHPDLLRMAMKMCEGMGDFAPFRAANTVAASLGTDLSVRSWRRVRKMYHEATMLQLDSAGVKAWCLCRPVKNGPDAPCLFYNTRKLTGVARSELPKITMPEVLADGSLPLAGETRFDVLVWQSRIPPYISYIATCDTDTTHRQQVVALKKRLLNKRRRDKHEDIGTSN</sequence>
<reference evidence="8" key="1">
    <citation type="journal article" date="2018" name="DNA Res.">
        <title>Multiple hybrid de novo genome assembly of finger millet, an orphan allotetraploid crop.</title>
        <authorList>
            <person name="Hatakeyama M."/>
            <person name="Aluri S."/>
            <person name="Balachadran M.T."/>
            <person name="Sivarajan S.R."/>
            <person name="Patrignani A."/>
            <person name="Gruter S."/>
            <person name="Poveda L."/>
            <person name="Shimizu-Inatsugi R."/>
            <person name="Baeten J."/>
            <person name="Francoijs K.J."/>
            <person name="Nataraja K.N."/>
            <person name="Reddy Y.A.N."/>
            <person name="Phadnis S."/>
            <person name="Ravikumar R.L."/>
            <person name="Schlapbach R."/>
            <person name="Sreeman S.M."/>
            <person name="Shimizu K.K."/>
        </authorList>
    </citation>
    <scope>NUCLEOTIDE SEQUENCE</scope>
</reference>
<name>A0AAV5D6Y8_ELECO</name>
<evidence type="ECO:0000256" key="6">
    <source>
        <dbReference type="SAM" id="MobiDB-lite"/>
    </source>
</evidence>
<evidence type="ECO:0000256" key="5">
    <source>
        <dbReference type="ARBA" id="ARBA00022821"/>
    </source>
</evidence>
<dbReference type="InterPro" id="IPR041118">
    <property type="entry name" value="Rx_N"/>
</dbReference>
<dbReference type="InterPro" id="IPR027417">
    <property type="entry name" value="P-loop_NTPase"/>
</dbReference>
<dbReference type="PANTHER" id="PTHR33377:SF54">
    <property type="entry name" value="OS01G0256300 PROTEIN"/>
    <property type="match status" value="1"/>
</dbReference>
<dbReference type="GO" id="GO:0006952">
    <property type="term" value="P:defense response"/>
    <property type="evidence" value="ECO:0007669"/>
    <property type="project" value="UniProtKB-KW"/>
</dbReference>
<reference evidence="8" key="2">
    <citation type="submission" date="2021-12" db="EMBL/GenBank/DDBJ databases">
        <title>Resequencing data analysis of finger millet.</title>
        <authorList>
            <person name="Hatakeyama M."/>
            <person name="Aluri S."/>
            <person name="Balachadran M.T."/>
            <person name="Sivarajan S.R."/>
            <person name="Poveda L."/>
            <person name="Shimizu-Inatsugi R."/>
            <person name="Schlapbach R."/>
            <person name="Sreeman S.M."/>
            <person name="Shimizu K.K."/>
        </authorList>
    </citation>
    <scope>NUCLEOTIDE SEQUENCE</scope>
</reference>
<keyword evidence="4" id="KW-0547">Nucleotide-binding</keyword>
<keyword evidence="9" id="KW-1185">Reference proteome</keyword>
<gene>
    <name evidence="8" type="primary">ga23884</name>
    <name evidence="8" type="ORF">PR202_ga23884</name>
</gene>
<dbReference type="SUPFAM" id="SSF52540">
    <property type="entry name" value="P-loop containing nucleoside triphosphate hydrolases"/>
    <property type="match status" value="1"/>
</dbReference>
<keyword evidence="3" id="KW-0677">Repeat</keyword>
<organism evidence="8 9">
    <name type="scientific">Eleusine coracana subsp. coracana</name>
    <dbReference type="NCBI Taxonomy" id="191504"/>
    <lineage>
        <taxon>Eukaryota</taxon>
        <taxon>Viridiplantae</taxon>
        <taxon>Streptophyta</taxon>
        <taxon>Embryophyta</taxon>
        <taxon>Tracheophyta</taxon>
        <taxon>Spermatophyta</taxon>
        <taxon>Magnoliopsida</taxon>
        <taxon>Liliopsida</taxon>
        <taxon>Poales</taxon>
        <taxon>Poaceae</taxon>
        <taxon>PACMAD clade</taxon>
        <taxon>Chloridoideae</taxon>
        <taxon>Cynodonteae</taxon>
        <taxon>Eleusininae</taxon>
        <taxon>Eleusine</taxon>
    </lineage>
</organism>
<dbReference type="Proteomes" id="UP001054889">
    <property type="component" value="Unassembled WGS sequence"/>
</dbReference>
<accession>A0AAV5D6Y8</accession>
<comment type="similarity">
    <text evidence="1">Belongs to the disease resistance NB-LRR family.</text>
</comment>
<protein>
    <recommendedName>
        <fullName evidence="7">Disease resistance N-terminal domain-containing protein</fullName>
    </recommendedName>
</protein>
<feature type="compositionally biased region" description="Polar residues" evidence="6">
    <location>
        <begin position="103"/>
        <end position="117"/>
    </location>
</feature>
<evidence type="ECO:0000313" key="8">
    <source>
        <dbReference type="EMBL" id="GJN06181.1"/>
    </source>
</evidence>
<evidence type="ECO:0000256" key="3">
    <source>
        <dbReference type="ARBA" id="ARBA00022737"/>
    </source>
</evidence>
<feature type="domain" description="Disease resistance N-terminal" evidence="7">
    <location>
        <begin position="9"/>
        <end position="97"/>
    </location>
</feature>
<evidence type="ECO:0000256" key="4">
    <source>
        <dbReference type="ARBA" id="ARBA00022741"/>
    </source>
</evidence>
<comment type="caution">
    <text evidence="8">The sequence shown here is derived from an EMBL/GenBank/DDBJ whole genome shotgun (WGS) entry which is preliminary data.</text>
</comment>
<evidence type="ECO:0000256" key="1">
    <source>
        <dbReference type="ARBA" id="ARBA00008894"/>
    </source>
</evidence>
<proteinExistence type="inferred from homology"/>
<evidence type="ECO:0000313" key="9">
    <source>
        <dbReference type="Proteomes" id="UP001054889"/>
    </source>
</evidence>
<dbReference type="EMBL" id="BQKI01000012">
    <property type="protein sequence ID" value="GJN06181.1"/>
    <property type="molecule type" value="Genomic_DNA"/>
</dbReference>
<keyword evidence="5" id="KW-0611">Plant defense</keyword>
<evidence type="ECO:0000256" key="2">
    <source>
        <dbReference type="ARBA" id="ARBA00022614"/>
    </source>
</evidence>
<feature type="region of interest" description="Disordered" evidence="6">
    <location>
        <begin position="95"/>
        <end position="117"/>
    </location>
</feature>
<dbReference type="Pfam" id="PF18052">
    <property type="entry name" value="Rx_N"/>
    <property type="match status" value="1"/>
</dbReference>